<feature type="transmembrane region" description="Helical" evidence="1">
    <location>
        <begin position="118"/>
        <end position="137"/>
    </location>
</feature>
<feature type="transmembrane region" description="Helical" evidence="1">
    <location>
        <begin position="85"/>
        <end position="106"/>
    </location>
</feature>
<dbReference type="RefSeq" id="WP_106292376.1">
    <property type="nucleotide sequence ID" value="NZ_PVTH01000003.1"/>
</dbReference>
<evidence type="ECO:0000256" key="1">
    <source>
        <dbReference type="SAM" id="Phobius"/>
    </source>
</evidence>
<dbReference type="EMBL" id="PVTH01000003">
    <property type="protein sequence ID" value="PRY53787.1"/>
    <property type="molecule type" value="Genomic_DNA"/>
</dbReference>
<keyword evidence="3" id="KW-1185">Reference proteome</keyword>
<keyword evidence="1" id="KW-0472">Membrane</keyword>
<protein>
    <recommendedName>
        <fullName evidence="4">Cytochrome B</fullName>
    </recommendedName>
</protein>
<feature type="transmembrane region" description="Helical" evidence="1">
    <location>
        <begin position="44"/>
        <end position="65"/>
    </location>
</feature>
<keyword evidence="1" id="KW-0812">Transmembrane</keyword>
<feature type="transmembrane region" description="Helical" evidence="1">
    <location>
        <begin position="12"/>
        <end position="32"/>
    </location>
</feature>
<reference evidence="2 3" key="1">
    <citation type="submission" date="2018-03" db="EMBL/GenBank/DDBJ databases">
        <title>Genomic Encyclopedia of Type Strains, Phase III (KMG-III): the genomes of soil and plant-associated and newly described type strains.</title>
        <authorList>
            <person name="Whitman W."/>
        </authorList>
    </citation>
    <scope>NUCLEOTIDE SEQUENCE [LARGE SCALE GENOMIC DNA]</scope>
    <source>
        <strain evidence="2 3">CGMCC 1.9313</strain>
    </source>
</reference>
<dbReference type="Proteomes" id="UP000238034">
    <property type="component" value="Unassembled WGS sequence"/>
</dbReference>
<keyword evidence="1" id="KW-1133">Transmembrane helix</keyword>
<evidence type="ECO:0008006" key="4">
    <source>
        <dbReference type="Google" id="ProtNLM"/>
    </source>
</evidence>
<sequence>MYDFLFHAHSLLRFVVFFALVVATILAFMGWFGKKPFSKANKTLNLVTLISTHVQVLVGLFLYFVSPLVTSSTMGEAMKDSTLRYWKVEHVAMMLAAAVLITIGNAKSKKIAELTAKHRPVAIFFGLALLLIVVAILQSGRPLLGISH</sequence>
<proteinExistence type="predicted"/>
<evidence type="ECO:0000313" key="2">
    <source>
        <dbReference type="EMBL" id="PRY53787.1"/>
    </source>
</evidence>
<gene>
    <name evidence="2" type="ORF">B0I27_103258</name>
</gene>
<evidence type="ECO:0000313" key="3">
    <source>
        <dbReference type="Proteomes" id="UP000238034"/>
    </source>
</evidence>
<accession>A0A2T0U798</accession>
<dbReference type="OrthoDB" id="329514at2"/>
<dbReference type="AlphaFoldDB" id="A0A2T0U798"/>
<name>A0A2T0U798_9SPHI</name>
<organism evidence="2 3">
    <name type="scientific">Arcticibacter pallidicorallinus</name>
    <dbReference type="NCBI Taxonomy" id="1259464"/>
    <lineage>
        <taxon>Bacteria</taxon>
        <taxon>Pseudomonadati</taxon>
        <taxon>Bacteroidota</taxon>
        <taxon>Sphingobacteriia</taxon>
        <taxon>Sphingobacteriales</taxon>
        <taxon>Sphingobacteriaceae</taxon>
        <taxon>Arcticibacter</taxon>
    </lineage>
</organism>
<comment type="caution">
    <text evidence="2">The sequence shown here is derived from an EMBL/GenBank/DDBJ whole genome shotgun (WGS) entry which is preliminary data.</text>
</comment>